<dbReference type="InterPro" id="IPR011129">
    <property type="entry name" value="CSD"/>
</dbReference>
<dbReference type="InterPro" id="IPR012340">
    <property type="entry name" value="NA-bd_OB-fold"/>
</dbReference>
<dbReference type="EMBL" id="NSKE01000007">
    <property type="protein sequence ID" value="PAU93696.1"/>
    <property type="molecule type" value="Genomic_DNA"/>
</dbReference>
<reference evidence="4 5" key="1">
    <citation type="submission" date="2017-08" db="EMBL/GenBank/DDBJ databases">
        <title>Aliifodinibius alkalisoli sp. nov., isolated from saline alkaline soil.</title>
        <authorList>
            <person name="Liu D."/>
            <person name="Zhang G."/>
        </authorList>
    </citation>
    <scope>NUCLEOTIDE SEQUENCE [LARGE SCALE GENOMIC DNA]</scope>
    <source>
        <strain evidence="4 5">WN023</strain>
    </source>
</reference>
<dbReference type="OrthoDB" id="9805039at2"/>
<protein>
    <submittedName>
        <fullName evidence="4">Cold-shock protein</fullName>
    </submittedName>
</protein>
<evidence type="ECO:0000256" key="2">
    <source>
        <dbReference type="ARBA" id="ARBA00022490"/>
    </source>
</evidence>
<organism evidence="4 5">
    <name type="scientific">Fodinibius salipaludis</name>
    <dbReference type="NCBI Taxonomy" id="2032627"/>
    <lineage>
        <taxon>Bacteria</taxon>
        <taxon>Pseudomonadati</taxon>
        <taxon>Balneolota</taxon>
        <taxon>Balneolia</taxon>
        <taxon>Balneolales</taxon>
        <taxon>Balneolaceae</taxon>
        <taxon>Fodinibius</taxon>
    </lineage>
</organism>
<dbReference type="SMART" id="SM00357">
    <property type="entry name" value="CSP"/>
    <property type="match status" value="1"/>
</dbReference>
<dbReference type="InterPro" id="IPR050181">
    <property type="entry name" value="Cold_shock_domain"/>
</dbReference>
<dbReference type="PIRSF" id="PIRSF002599">
    <property type="entry name" value="Cold_shock_A"/>
    <property type="match status" value="1"/>
</dbReference>
<name>A0A2A2G7G8_9BACT</name>
<proteinExistence type="predicted"/>
<dbReference type="Pfam" id="PF00313">
    <property type="entry name" value="CSD"/>
    <property type="match status" value="1"/>
</dbReference>
<sequence length="72" mass="8316">MTQQGKVKWFDVEKGYGFIEPEDGTKDVFVHRNNVENLDYNQGLEDGENVEFDVEETDKGLSAIEVRSLDYK</sequence>
<gene>
    <name evidence="4" type="ORF">CK503_11130</name>
</gene>
<dbReference type="GO" id="GO:0003676">
    <property type="term" value="F:nucleic acid binding"/>
    <property type="evidence" value="ECO:0007669"/>
    <property type="project" value="InterPro"/>
</dbReference>
<dbReference type="RefSeq" id="WP_095606887.1">
    <property type="nucleotide sequence ID" value="NZ_NSKE01000007.1"/>
</dbReference>
<dbReference type="Gene3D" id="2.40.50.140">
    <property type="entry name" value="Nucleic acid-binding proteins"/>
    <property type="match status" value="1"/>
</dbReference>
<comment type="subcellular location">
    <subcellularLocation>
        <location evidence="1">Cytoplasm</location>
    </subcellularLocation>
</comment>
<dbReference type="CDD" id="cd04458">
    <property type="entry name" value="CSP_CDS"/>
    <property type="match status" value="1"/>
</dbReference>
<dbReference type="PRINTS" id="PR00050">
    <property type="entry name" value="COLDSHOCK"/>
</dbReference>
<dbReference type="SUPFAM" id="SSF50249">
    <property type="entry name" value="Nucleic acid-binding proteins"/>
    <property type="match status" value="1"/>
</dbReference>
<accession>A0A2A2G7G8</accession>
<dbReference type="Proteomes" id="UP000218831">
    <property type="component" value="Unassembled WGS sequence"/>
</dbReference>
<evidence type="ECO:0000259" key="3">
    <source>
        <dbReference type="PROSITE" id="PS51857"/>
    </source>
</evidence>
<comment type="caution">
    <text evidence="4">The sequence shown here is derived from an EMBL/GenBank/DDBJ whole genome shotgun (WGS) entry which is preliminary data.</text>
</comment>
<keyword evidence="2" id="KW-0963">Cytoplasm</keyword>
<dbReference type="PANTHER" id="PTHR11544">
    <property type="entry name" value="COLD SHOCK DOMAIN CONTAINING PROTEINS"/>
    <property type="match status" value="1"/>
</dbReference>
<dbReference type="InterPro" id="IPR002059">
    <property type="entry name" value="CSP_DNA-bd"/>
</dbReference>
<evidence type="ECO:0000256" key="1">
    <source>
        <dbReference type="ARBA" id="ARBA00004496"/>
    </source>
</evidence>
<dbReference type="GO" id="GO:0005829">
    <property type="term" value="C:cytosol"/>
    <property type="evidence" value="ECO:0007669"/>
    <property type="project" value="UniProtKB-ARBA"/>
</dbReference>
<dbReference type="AlphaFoldDB" id="A0A2A2G7G8"/>
<evidence type="ECO:0000313" key="4">
    <source>
        <dbReference type="EMBL" id="PAU93696.1"/>
    </source>
</evidence>
<dbReference type="InterPro" id="IPR012156">
    <property type="entry name" value="Cold_shock_CspA"/>
</dbReference>
<keyword evidence="5" id="KW-1185">Reference proteome</keyword>
<dbReference type="PROSITE" id="PS51857">
    <property type="entry name" value="CSD_2"/>
    <property type="match status" value="1"/>
</dbReference>
<evidence type="ECO:0000313" key="5">
    <source>
        <dbReference type="Proteomes" id="UP000218831"/>
    </source>
</evidence>
<feature type="domain" description="CSD" evidence="3">
    <location>
        <begin position="2"/>
        <end position="68"/>
    </location>
</feature>